<accession>A0AAE0VB48</accession>
<name>A0AAE0VB48_9TELE</name>
<dbReference type="EMBL" id="JAUCMX010000005">
    <property type="protein sequence ID" value="KAK3546755.1"/>
    <property type="molecule type" value="Genomic_DNA"/>
</dbReference>
<protein>
    <recommendedName>
        <fullName evidence="1">Gypsy retrotransposon integrase-like protein 1</fullName>
    </recommendedName>
</protein>
<dbReference type="FunFam" id="1.10.340.70:FF:000001">
    <property type="entry name" value="Retrovirus-related Pol polyprotein from transposon gypsy-like Protein"/>
    <property type="match status" value="1"/>
</dbReference>
<proteinExistence type="predicted"/>
<sequence>PCPCLTTSVESPETNARGTLPHEYSDLQEVLSKERATRLPPHRPWDCAIKLFPNAMLPKNRVYPLSLPETKAMEDYIEEALSAGHIHISTAPVAAGFFFVKKKDGGLHPCIDYCGLNAITVCYPYPFPLVSAALEQLQGANIFSNWIYGQESKNPLPHPEPILPPVVILGPIQWDLVGEIQRALADEPPPTACPPSKLYVPSPLHQRVIQWTYESPSTGHPGIHHTTHLVQQGVWWPSAVQDIERYVRSCTTCAQSRPTP</sequence>
<feature type="domain" description="Integrase zinc-binding" evidence="3">
    <location>
        <begin position="200"/>
        <end position="258"/>
    </location>
</feature>
<evidence type="ECO:0000256" key="1">
    <source>
        <dbReference type="ARBA" id="ARBA00039658"/>
    </source>
</evidence>
<evidence type="ECO:0000313" key="5">
    <source>
        <dbReference type="Proteomes" id="UP001274896"/>
    </source>
</evidence>
<dbReference type="Proteomes" id="UP001274896">
    <property type="component" value="Unassembled WGS sequence"/>
</dbReference>
<dbReference type="InterPro" id="IPR032567">
    <property type="entry name" value="RTL1-rel"/>
</dbReference>
<dbReference type="InterPro" id="IPR043502">
    <property type="entry name" value="DNA/RNA_pol_sf"/>
</dbReference>
<feature type="non-terminal residue" evidence="4">
    <location>
        <position position="260"/>
    </location>
</feature>
<organism evidence="4 5">
    <name type="scientific">Hemibagrus guttatus</name>
    <dbReference type="NCBI Taxonomy" id="175788"/>
    <lineage>
        <taxon>Eukaryota</taxon>
        <taxon>Metazoa</taxon>
        <taxon>Chordata</taxon>
        <taxon>Craniata</taxon>
        <taxon>Vertebrata</taxon>
        <taxon>Euteleostomi</taxon>
        <taxon>Actinopterygii</taxon>
        <taxon>Neopterygii</taxon>
        <taxon>Teleostei</taxon>
        <taxon>Ostariophysi</taxon>
        <taxon>Siluriformes</taxon>
        <taxon>Bagridae</taxon>
        <taxon>Hemibagrus</taxon>
    </lineage>
</organism>
<keyword evidence="5" id="KW-1185">Reference proteome</keyword>
<dbReference type="SUPFAM" id="SSF56672">
    <property type="entry name" value="DNA/RNA polymerases"/>
    <property type="match status" value="1"/>
</dbReference>
<dbReference type="InterPro" id="IPR043128">
    <property type="entry name" value="Rev_trsase/Diguanyl_cyclase"/>
</dbReference>
<reference evidence="4" key="1">
    <citation type="submission" date="2023-06" db="EMBL/GenBank/DDBJ databases">
        <title>Male Hemibagrus guttatus genome.</title>
        <authorList>
            <person name="Bian C."/>
        </authorList>
    </citation>
    <scope>NUCLEOTIDE SEQUENCE</scope>
    <source>
        <strain evidence="4">Male_cb2023</strain>
        <tissue evidence="4">Muscle</tissue>
    </source>
</reference>
<dbReference type="AlphaFoldDB" id="A0AAE0VB48"/>
<dbReference type="PANTHER" id="PTHR15503">
    <property type="entry name" value="LDOC1 RELATED"/>
    <property type="match status" value="1"/>
</dbReference>
<dbReference type="Gene3D" id="3.30.70.270">
    <property type="match status" value="1"/>
</dbReference>
<dbReference type="PANTHER" id="PTHR15503:SF36">
    <property type="entry name" value="RETROTRANSPOSON GAG-LIKE PROTEIN 5"/>
    <property type="match status" value="1"/>
</dbReference>
<dbReference type="Gene3D" id="1.10.340.70">
    <property type="match status" value="1"/>
</dbReference>
<dbReference type="Gene3D" id="3.10.10.10">
    <property type="entry name" value="HIV Type 1 Reverse Transcriptase, subunit A, domain 1"/>
    <property type="match status" value="1"/>
</dbReference>
<comment type="caution">
    <text evidence="4">The sequence shown here is derived from an EMBL/GenBank/DDBJ whole genome shotgun (WGS) entry which is preliminary data.</text>
</comment>
<evidence type="ECO:0000313" key="4">
    <source>
        <dbReference type="EMBL" id="KAK3546755.1"/>
    </source>
</evidence>
<dbReference type="Pfam" id="PF17921">
    <property type="entry name" value="Integrase_H2C2"/>
    <property type="match status" value="1"/>
</dbReference>
<gene>
    <name evidence="4" type="ORF">QTP70_034179</name>
</gene>
<feature type="compositionally biased region" description="Polar residues" evidence="2">
    <location>
        <begin position="1"/>
        <end position="17"/>
    </location>
</feature>
<evidence type="ECO:0000256" key="2">
    <source>
        <dbReference type="SAM" id="MobiDB-lite"/>
    </source>
</evidence>
<evidence type="ECO:0000259" key="3">
    <source>
        <dbReference type="Pfam" id="PF17921"/>
    </source>
</evidence>
<feature type="region of interest" description="Disordered" evidence="2">
    <location>
        <begin position="1"/>
        <end position="20"/>
    </location>
</feature>
<dbReference type="InterPro" id="IPR041588">
    <property type="entry name" value="Integrase_H2C2"/>
</dbReference>